<reference evidence="2 3" key="1">
    <citation type="journal article" date="2016" name="Sci. Rep.">
        <title>Insights into Adaptations to a Near-Obligate Nematode Endoparasitic Lifestyle from the Finished Genome of Drechmeria coniospora.</title>
        <authorList>
            <person name="Zhang L."/>
            <person name="Zhou Z."/>
            <person name="Guo Q."/>
            <person name="Fokkens L."/>
            <person name="Miskei M."/>
            <person name="Pocsi I."/>
            <person name="Zhang W."/>
            <person name="Chen M."/>
            <person name="Wang L."/>
            <person name="Sun Y."/>
            <person name="Donzelli B.G."/>
            <person name="Gibson D.M."/>
            <person name="Nelson D.R."/>
            <person name="Luo J.G."/>
            <person name="Rep M."/>
            <person name="Liu H."/>
            <person name="Yang S."/>
            <person name="Wang J."/>
            <person name="Krasnoff S.B."/>
            <person name="Xu Y."/>
            <person name="Molnar I."/>
            <person name="Lin M."/>
        </authorList>
    </citation>
    <scope>NUCLEOTIDE SEQUENCE [LARGE SCALE GENOMIC DNA]</scope>
    <source>
        <strain evidence="2 3">ARSEF 6962</strain>
    </source>
</reference>
<evidence type="ECO:0000313" key="3">
    <source>
        <dbReference type="Proteomes" id="UP000076580"/>
    </source>
</evidence>
<proteinExistence type="predicted"/>
<accession>A0A151GAQ8</accession>
<feature type="compositionally biased region" description="Low complexity" evidence="1">
    <location>
        <begin position="152"/>
        <end position="162"/>
    </location>
</feature>
<evidence type="ECO:0000313" key="2">
    <source>
        <dbReference type="EMBL" id="KYK54179.1"/>
    </source>
</evidence>
<protein>
    <submittedName>
        <fullName evidence="2">Uncharacterized protein</fullName>
    </submittedName>
</protein>
<comment type="caution">
    <text evidence="2">The sequence shown here is derived from an EMBL/GenBank/DDBJ whole genome shotgun (WGS) entry which is preliminary data.</text>
</comment>
<name>A0A151GAQ8_DRECN</name>
<feature type="compositionally biased region" description="Gly residues" evidence="1">
    <location>
        <begin position="112"/>
        <end position="122"/>
    </location>
</feature>
<organism evidence="2 3">
    <name type="scientific">Drechmeria coniospora</name>
    <name type="common">Nematophagous fungus</name>
    <name type="synonym">Meria coniospora</name>
    <dbReference type="NCBI Taxonomy" id="98403"/>
    <lineage>
        <taxon>Eukaryota</taxon>
        <taxon>Fungi</taxon>
        <taxon>Dikarya</taxon>
        <taxon>Ascomycota</taxon>
        <taxon>Pezizomycotina</taxon>
        <taxon>Sordariomycetes</taxon>
        <taxon>Hypocreomycetidae</taxon>
        <taxon>Hypocreales</taxon>
        <taxon>Ophiocordycipitaceae</taxon>
        <taxon>Drechmeria</taxon>
    </lineage>
</organism>
<feature type="compositionally biased region" description="Polar residues" evidence="1">
    <location>
        <begin position="32"/>
        <end position="42"/>
    </location>
</feature>
<dbReference type="Proteomes" id="UP000076580">
    <property type="component" value="Chromosome 03"/>
</dbReference>
<dbReference type="AlphaFoldDB" id="A0A151GAQ8"/>
<dbReference type="EMBL" id="LAYC01000003">
    <property type="protein sequence ID" value="KYK54179.1"/>
    <property type="molecule type" value="Genomic_DNA"/>
</dbReference>
<keyword evidence="3" id="KW-1185">Reference proteome</keyword>
<evidence type="ECO:0000256" key="1">
    <source>
        <dbReference type="SAM" id="MobiDB-lite"/>
    </source>
</evidence>
<gene>
    <name evidence="2" type="ORF">DCS_06136</name>
</gene>
<feature type="region of interest" description="Disordered" evidence="1">
    <location>
        <begin position="32"/>
        <end position="207"/>
    </location>
</feature>
<dbReference type="RefSeq" id="XP_040653531.1">
    <property type="nucleotide sequence ID" value="XM_040803427.1"/>
</dbReference>
<dbReference type="InParanoid" id="A0A151GAQ8"/>
<sequence>MPPQARVQPSLPVAADHAVLSNRIALLLSKQSTLRQTMTPDQPSRDLPRQTASAAAVAAKDREEDEDLVRAGANPNAGAGYVSETMATAAGKRSSREEYLLRRRLLGTRSTGTGGPANGRGGAESESDEEQGRSALGKKKRKRPGAEDGDADAAAVDELAAAAREDEARPEERLCNPAESTESPGPTNKKKKQKKKRKTTARATEGG</sequence>
<feature type="compositionally biased region" description="Basic and acidic residues" evidence="1">
    <location>
        <begin position="163"/>
        <end position="174"/>
    </location>
</feature>
<dbReference type="GeneID" id="63718779"/>
<feature type="compositionally biased region" description="Basic residues" evidence="1">
    <location>
        <begin position="188"/>
        <end position="200"/>
    </location>
</feature>